<gene>
    <name evidence="6" type="ORF">CE91St30_26260</name>
</gene>
<organism evidence="6 7">
    <name type="scientific">Raoultibacter timonensis</name>
    <dbReference type="NCBI Taxonomy" id="1907662"/>
    <lineage>
        <taxon>Bacteria</taxon>
        <taxon>Bacillati</taxon>
        <taxon>Actinomycetota</taxon>
        <taxon>Coriobacteriia</taxon>
        <taxon>Eggerthellales</taxon>
        <taxon>Eggerthellaceae</taxon>
        <taxon>Raoultibacter</taxon>
    </lineage>
</organism>
<dbReference type="InterPro" id="IPR003953">
    <property type="entry name" value="FAD-dep_OxRdtase_2_FAD-bd"/>
</dbReference>
<name>A0ABM7WLL6_9ACTN</name>
<dbReference type="InterPro" id="IPR050315">
    <property type="entry name" value="FAD-oxidoreductase_2"/>
</dbReference>
<dbReference type="InterPro" id="IPR027477">
    <property type="entry name" value="Succ_DH/fumarate_Rdtase_cat_sf"/>
</dbReference>
<keyword evidence="3" id="KW-0274">FAD</keyword>
<dbReference type="InterPro" id="IPR006311">
    <property type="entry name" value="TAT_signal"/>
</dbReference>
<keyword evidence="2" id="KW-0285">Flavoprotein</keyword>
<evidence type="ECO:0000256" key="2">
    <source>
        <dbReference type="ARBA" id="ARBA00022630"/>
    </source>
</evidence>
<dbReference type="Proteomes" id="UP001320544">
    <property type="component" value="Chromosome"/>
</dbReference>
<protein>
    <submittedName>
        <fullName evidence="6">Fumarate reductase</fullName>
    </submittedName>
</protein>
<proteinExistence type="predicted"/>
<evidence type="ECO:0000256" key="3">
    <source>
        <dbReference type="ARBA" id="ARBA00022827"/>
    </source>
</evidence>
<comment type="cofactor">
    <cofactor evidence="1">
        <name>FAD</name>
        <dbReference type="ChEBI" id="CHEBI:57692"/>
    </cofactor>
</comment>
<dbReference type="PROSITE" id="PS51318">
    <property type="entry name" value="TAT"/>
    <property type="match status" value="1"/>
</dbReference>
<dbReference type="SUPFAM" id="SSF56425">
    <property type="entry name" value="Succinate dehydrogenase/fumarate reductase flavoprotein, catalytic domain"/>
    <property type="match status" value="1"/>
</dbReference>
<dbReference type="Gene3D" id="3.50.50.60">
    <property type="entry name" value="FAD/NAD(P)-binding domain"/>
    <property type="match status" value="1"/>
</dbReference>
<evidence type="ECO:0000256" key="4">
    <source>
        <dbReference type="ARBA" id="ARBA00023002"/>
    </source>
</evidence>
<dbReference type="Pfam" id="PF00890">
    <property type="entry name" value="FAD_binding_2"/>
    <property type="match status" value="1"/>
</dbReference>
<dbReference type="Gene3D" id="3.90.700.10">
    <property type="entry name" value="Succinate dehydrogenase/fumarate reductase flavoprotein, catalytic domain"/>
    <property type="match status" value="1"/>
</dbReference>
<reference evidence="6 7" key="1">
    <citation type="submission" date="2022-01" db="EMBL/GenBank/DDBJ databases">
        <title>Novel bile acid biosynthetic pathways are enriched in the microbiome of centenarians.</title>
        <authorList>
            <person name="Sato Y."/>
            <person name="Atarashi K."/>
            <person name="Plichta R.D."/>
            <person name="Arai Y."/>
            <person name="Sasajima S."/>
            <person name="Kearney M.S."/>
            <person name="Suda W."/>
            <person name="Takeshita K."/>
            <person name="Sasaki T."/>
            <person name="Okamoto S."/>
            <person name="Skelly N.A."/>
            <person name="Okamura Y."/>
            <person name="Vlamakis H."/>
            <person name="Li Y."/>
            <person name="Tanoue T."/>
            <person name="Takei H."/>
            <person name="Nittono H."/>
            <person name="Narushima S."/>
            <person name="Irie J."/>
            <person name="Itoh H."/>
            <person name="Moriya K."/>
            <person name="Sugiura Y."/>
            <person name="Suematsu M."/>
            <person name="Moritoki N."/>
            <person name="Shibata S."/>
            <person name="Littman R.D."/>
            <person name="Fischbach A.M."/>
            <person name="Uwamino Y."/>
            <person name="Inoue T."/>
            <person name="Honda A."/>
            <person name="Hattori M."/>
            <person name="Murai T."/>
            <person name="Xavier J.R."/>
            <person name="Hirose N."/>
            <person name="Honda K."/>
        </authorList>
    </citation>
    <scope>NUCLEOTIDE SEQUENCE [LARGE SCALE GENOMIC DNA]</scope>
    <source>
        <strain evidence="6 7">CE91-St30</strain>
    </source>
</reference>
<dbReference type="InterPro" id="IPR019546">
    <property type="entry name" value="TAT_signal_bac_arc"/>
</dbReference>
<keyword evidence="4" id="KW-0560">Oxidoreductase</keyword>
<dbReference type="EMBL" id="AP025564">
    <property type="protein sequence ID" value="BDE97293.1"/>
    <property type="molecule type" value="Genomic_DNA"/>
</dbReference>
<sequence>MENVMKTEQGQTAAGLTRRGFLGALGVAAAAAAGASLAGCAPQGATANAAVGVPESWDYECDVAVVGSGTVLTGAGKAAAEGDRVIIIEAADKTGGTTATSNGQTWMPLNSTAMADNLDDRDDALAYITATAAGKSTPEILEAFLTYGPEAIDFLAETADLSWEISPRIDYHYDVFPGAKDQVRTIAPVGKQSTEAGQMTGAFGTTSSGAFVTDPLANGIVEKYGGEILTNTTAKRLITRTTDDGTAEVIGLQAETKNGKTVSIKASKAVILGAGGFGWNDDMKRQYMEIPANRTMEVATCKGEGILMGQAVGADLDLMSYAWGQVVCVDPADMPYHEWCDAPTEYNDFGLGTFYGLMCKAGSCVLNKFGRRFMDEAVDYDSLWHGFWGRDLGLSGDEEGATYGTSWTNIPAFYICDSTVADAENSTMRDANGDVCSWVAYQADTLEALLDQIPFRDAYARETALKTIQSYNEYAAQGVDPELHRGETKWDQGGTSRPESCLAPIEAGPFYCVICEPYPMCTKGGLKVNEKAEVISVTGEVIPRLYASGNNAGIGGPGLFYNGAGGTLGPGFAFSYIAGMNATALSPWE</sequence>
<keyword evidence="7" id="KW-1185">Reference proteome</keyword>
<evidence type="ECO:0000313" key="6">
    <source>
        <dbReference type="EMBL" id="BDE97293.1"/>
    </source>
</evidence>
<dbReference type="PANTHER" id="PTHR43400:SF10">
    <property type="entry name" value="3-OXOSTEROID 1-DEHYDROGENASE"/>
    <property type="match status" value="1"/>
</dbReference>
<evidence type="ECO:0000313" key="7">
    <source>
        <dbReference type="Proteomes" id="UP001320544"/>
    </source>
</evidence>
<accession>A0ABM7WLL6</accession>
<dbReference type="PANTHER" id="PTHR43400">
    <property type="entry name" value="FUMARATE REDUCTASE"/>
    <property type="match status" value="1"/>
</dbReference>
<feature type="domain" description="FAD-dependent oxidoreductase 2 FAD-binding" evidence="5">
    <location>
        <begin position="62"/>
        <end position="567"/>
    </location>
</feature>
<evidence type="ECO:0000259" key="5">
    <source>
        <dbReference type="Pfam" id="PF00890"/>
    </source>
</evidence>
<dbReference type="NCBIfam" id="TIGR01409">
    <property type="entry name" value="TAT_signal_seq"/>
    <property type="match status" value="1"/>
</dbReference>
<dbReference type="InterPro" id="IPR036188">
    <property type="entry name" value="FAD/NAD-bd_sf"/>
</dbReference>
<dbReference type="RefSeq" id="WP_244386524.1">
    <property type="nucleotide sequence ID" value="NZ_AP025564.1"/>
</dbReference>
<dbReference type="SUPFAM" id="SSF51905">
    <property type="entry name" value="FAD/NAD(P)-binding domain"/>
    <property type="match status" value="1"/>
</dbReference>
<evidence type="ECO:0000256" key="1">
    <source>
        <dbReference type="ARBA" id="ARBA00001974"/>
    </source>
</evidence>